<evidence type="ECO:0000256" key="1">
    <source>
        <dbReference type="SAM" id="MobiDB-lite"/>
    </source>
</evidence>
<keyword evidence="3" id="KW-1185">Reference proteome</keyword>
<feature type="region of interest" description="Disordered" evidence="1">
    <location>
        <begin position="18"/>
        <end position="45"/>
    </location>
</feature>
<organism evidence="2 3">
    <name type="scientific">Mycena albidolilacea</name>
    <dbReference type="NCBI Taxonomy" id="1033008"/>
    <lineage>
        <taxon>Eukaryota</taxon>
        <taxon>Fungi</taxon>
        <taxon>Dikarya</taxon>
        <taxon>Basidiomycota</taxon>
        <taxon>Agaricomycotina</taxon>
        <taxon>Agaricomycetes</taxon>
        <taxon>Agaricomycetidae</taxon>
        <taxon>Agaricales</taxon>
        <taxon>Marasmiineae</taxon>
        <taxon>Mycenaceae</taxon>
        <taxon>Mycena</taxon>
    </lineage>
</organism>
<protein>
    <submittedName>
        <fullName evidence="2">Uncharacterized protein</fullName>
    </submittedName>
</protein>
<gene>
    <name evidence="2" type="ORF">DFH08DRAFT_825247</name>
</gene>
<sequence length="162" mass="18509">MSRVWPRGYQITILRGGVLKHNPSPPEGHRREPVGSEVFRKNQRKKHQKYVRRSIAGFEIQLEVGDEKEQLIGGNRRKKSGSEGEKRIYSNKECRAINNRLENSAGIPRSRGRMRVDGRGKELADSFKIWNYGPGDLEYGVGGNDHTDLARAVHLLFKSWTV</sequence>
<reference evidence="2" key="1">
    <citation type="submission" date="2023-03" db="EMBL/GenBank/DDBJ databases">
        <title>Massive genome expansion in bonnet fungi (Mycena s.s.) driven by repeated elements and novel gene families across ecological guilds.</title>
        <authorList>
            <consortium name="Lawrence Berkeley National Laboratory"/>
            <person name="Harder C.B."/>
            <person name="Miyauchi S."/>
            <person name="Viragh M."/>
            <person name="Kuo A."/>
            <person name="Thoen E."/>
            <person name="Andreopoulos B."/>
            <person name="Lu D."/>
            <person name="Skrede I."/>
            <person name="Drula E."/>
            <person name="Henrissat B."/>
            <person name="Morin E."/>
            <person name="Kohler A."/>
            <person name="Barry K."/>
            <person name="LaButti K."/>
            <person name="Morin E."/>
            <person name="Salamov A."/>
            <person name="Lipzen A."/>
            <person name="Mereny Z."/>
            <person name="Hegedus B."/>
            <person name="Baldrian P."/>
            <person name="Stursova M."/>
            <person name="Weitz H."/>
            <person name="Taylor A."/>
            <person name="Grigoriev I.V."/>
            <person name="Nagy L.G."/>
            <person name="Martin F."/>
            <person name="Kauserud H."/>
        </authorList>
    </citation>
    <scope>NUCLEOTIDE SEQUENCE</scope>
    <source>
        <strain evidence="2">CBHHK002</strain>
    </source>
</reference>
<comment type="caution">
    <text evidence="2">The sequence shown here is derived from an EMBL/GenBank/DDBJ whole genome shotgun (WGS) entry which is preliminary data.</text>
</comment>
<dbReference type="EMBL" id="JARIHO010000098">
    <property type="protein sequence ID" value="KAJ7304887.1"/>
    <property type="molecule type" value="Genomic_DNA"/>
</dbReference>
<feature type="compositionally biased region" description="Basic and acidic residues" evidence="1">
    <location>
        <begin position="27"/>
        <end position="40"/>
    </location>
</feature>
<dbReference type="Proteomes" id="UP001218218">
    <property type="component" value="Unassembled WGS sequence"/>
</dbReference>
<proteinExistence type="predicted"/>
<evidence type="ECO:0000313" key="2">
    <source>
        <dbReference type="EMBL" id="KAJ7304887.1"/>
    </source>
</evidence>
<name>A0AAD7E9N5_9AGAR</name>
<evidence type="ECO:0000313" key="3">
    <source>
        <dbReference type="Proteomes" id="UP001218218"/>
    </source>
</evidence>
<dbReference type="AlphaFoldDB" id="A0AAD7E9N5"/>
<accession>A0AAD7E9N5</accession>